<dbReference type="InterPro" id="IPR007889">
    <property type="entry name" value="HTH_Psq"/>
</dbReference>
<proteinExistence type="predicted"/>
<evidence type="ECO:0000256" key="2">
    <source>
        <dbReference type="SAM" id="MobiDB-lite"/>
    </source>
</evidence>
<feature type="region of interest" description="Disordered" evidence="2">
    <location>
        <begin position="387"/>
        <end position="513"/>
    </location>
</feature>
<dbReference type="PANTHER" id="PTHR19303:SF74">
    <property type="entry name" value="POGO TRANSPOSABLE ELEMENT WITH KRAB DOMAIN"/>
    <property type="match status" value="1"/>
</dbReference>
<dbReference type="GO" id="GO:0003677">
    <property type="term" value="F:DNA binding"/>
    <property type="evidence" value="ECO:0007669"/>
    <property type="project" value="UniProtKB-UniRule"/>
</dbReference>
<organism evidence="4 5">
    <name type="scientific">Callosobruchus maculatus</name>
    <name type="common">Southern cowpea weevil</name>
    <name type="synonym">Pulse bruchid</name>
    <dbReference type="NCBI Taxonomy" id="64391"/>
    <lineage>
        <taxon>Eukaryota</taxon>
        <taxon>Metazoa</taxon>
        <taxon>Ecdysozoa</taxon>
        <taxon>Arthropoda</taxon>
        <taxon>Hexapoda</taxon>
        <taxon>Insecta</taxon>
        <taxon>Pterygota</taxon>
        <taxon>Neoptera</taxon>
        <taxon>Endopterygota</taxon>
        <taxon>Coleoptera</taxon>
        <taxon>Polyphaga</taxon>
        <taxon>Cucujiformia</taxon>
        <taxon>Chrysomeloidea</taxon>
        <taxon>Chrysomelidae</taxon>
        <taxon>Bruchinae</taxon>
        <taxon>Bruchini</taxon>
        <taxon>Callosobruchus</taxon>
    </lineage>
</organism>
<evidence type="ECO:0000313" key="4">
    <source>
        <dbReference type="EMBL" id="VEN46128.1"/>
    </source>
</evidence>
<name>A0A653CE40_CALMS</name>
<comment type="subcellular location">
    <subcellularLocation>
        <location evidence="1">Nucleus</location>
    </subcellularLocation>
</comment>
<dbReference type="InterPro" id="IPR050863">
    <property type="entry name" value="CenT-Element_Derived"/>
</dbReference>
<feature type="DNA-binding region" description="H-T-H motif" evidence="1">
    <location>
        <begin position="15"/>
        <end position="35"/>
    </location>
</feature>
<dbReference type="Pfam" id="PF05225">
    <property type="entry name" value="HTH_psq"/>
    <property type="match status" value="1"/>
</dbReference>
<keyword evidence="1" id="KW-0238">DNA-binding</keyword>
<dbReference type="Proteomes" id="UP000410492">
    <property type="component" value="Unassembled WGS sequence"/>
</dbReference>
<dbReference type="Pfam" id="PF03184">
    <property type="entry name" value="DDE_1"/>
    <property type="match status" value="1"/>
</dbReference>
<keyword evidence="5" id="KW-1185">Reference proteome</keyword>
<protein>
    <recommendedName>
        <fullName evidence="3">HTH psq-type domain-containing protein</fullName>
    </recommendedName>
</protein>
<keyword evidence="1" id="KW-0539">Nucleus</keyword>
<evidence type="ECO:0000256" key="1">
    <source>
        <dbReference type="PROSITE-ProRule" id="PRU00320"/>
    </source>
</evidence>
<accession>A0A653CE40</accession>
<dbReference type="OrthoDB" id="6777587at2759"/>
<feature type="domain" description="HTH psq-type" evidence="3">
    <location>
        <begin position="1"/>
        <end position="39"/>
    </location>
</feature>
<dbReference type="PANTHER" id="PTHR19303">
    <property type="entry name" value="TRANSPOSON"/>
    <property type="match status" value="1"/>
</dbReference>
<dbReference type="PROSITE" id="PS50960">
    <property type="entry name" value="HTH_PSQ"/>
    <property type="match status" value="1"/>
</dbReference>
<sequence length="552" mass="62377">MKAAIRSVRVNKKSVNSAAKEHGIPEPTLRRYLRKYDDEIFPCNAGRFKPTFSEEQLQNLFQYIVAIDKRAFGLTKNQLAKVIYNYAENKKIPHRFCTEKRRAGRHFVEWFMQKYNLSLRCPEATSVARLMAFNRENVIKFFEALRELREKYSFQPHQIYNVDETGVSTVATKNPKIITPKEKRRAVKVSSAERGSSVTAVCCMNASGSFVPPFLIFPRVRMQSSFMNGAPPGSDGVASESGWMTANIFVSYLKHYIRNVRPNKESPVLLLMDNHASHVTLEAVNLCRDNNIILLGFPAHTSHRMQPLAVSLYGPLQTAYSRACEDFLSSNPGRVISLFDIASLFGRAYLKVATISNAVSGFKATGIEPFNSQIFTDDDFEAAATTERDIGTPRSEINEQSNKVEEKAIEESDMQQPSTSGVCCLLSNSEPRKTPKKDNRENISNEEVACGLPSLPRTESKTRRPRKKLPSLVISSTPVKDTLEEKHKEKIKKEQIKREKDLQKTKEKDARKKSSPVQAIPICIYKVFQSSIGFITKLQSSGKDKNINIIFN</sequence>
<dbReference type="EMBL" id="CAACVG010007572">
    <property type="protein sequence ID" value="VEN46128.1"/>
    <property type="molecule type" value="Genomic_DNA"/>
</dbReference>
<dbReference type="Gene3D" id="3.30.420.10">
    <property type="entry name" value="Ribonuclease H-like superfamily/Ribonuclease H"/>
    <property type="match status" value="1"/>
</dbReference>
<feature type="compositionally biased region" description="Basic and acidic residues" evidence="2">
    <location>
        <begin position="481"/>
        <end position="512"/>
    </location>
</feature>
<feature type="compositionally biased region" description="Polar residues" evidence="2">
    <location>
        <begin position="414"/>
        <end position="429"/>
    </location>
</feature>
<feature type="compositionally biased region" description="Basic and acidic residues" evidence="2">
    <location>
        <begin position="430"/>
        <end position="443"/>
    </location>
</feature>
<gene>
    <name evidence="4" type="ORF">CALMAC_LOCUS8328</name>
</gene>
<evidence type="ECO:0000259" key="3">
    <source>
        <dbReference type="PROSITE" id="PS50960"/>
    </source>
</evidence>
<reference evidence="4 5" key="1">
    <citation type="submission" date="2019-01" db="EMBL/GenBank/DDBJ databases">
        <authorList>
            <person name="Sayadi A."/>
        </authorList>
    </citation>
    <scope>NUCLEOTIDE SEQUENCE [LARGE SCALE GENOMIC DNA]</scope>
</reference>
<dbReference type="AlphaFoldDB" id="A0A653CE40"/>
<dbReference type="Gene3D" id="1.10.10.60">
    <property type="entry name" value="Homeodomain-like"/>
    <property type="match status" value="1"/>
</dbReference>
<dbReference type="InterPro" id="IPR004875">
    <property type="entry name" value="DDE_SF_endonuclease_dom"/>
</dbReference>
<dbReference type="InterPro" id="IPR036397">
    <property type="entry name" value="RNaseH_sf"/>
</dbReference>
<dbReference type="GO" id="GO:0005634">
    <property type="term" value="C:nucleus"/>
    <property type="evidence" value="ECO:0007669"/>
    <property type="project" value="UniProtKB-SubCell"/>
</dbReference>
<evidence type="ECO:0000313" key="5">
    <source>
        <dbReference type="Proteomes" id="UP000410492"/>
    </source>
</evidence>